<keyword evidence="4 6" id="KW-1133">Transmembrane helix</keyword>
<feature type="transmembrane region" description="Helical" evidence="6">
    <location>
        <begin position="99"/>
        <end position="118"/>
    </location>
</feature>
<dbReference type="AlphaFoldDB" id="A0A931J508"/>
<evidence type="ECO:0000313" key="8">
    <source>
        <dbReference type="EMBL" id="MBH9578381.1"/>
    </source>
</evidence>
<dbReference type="InterPro" id="IPR051401">
    <property type="entry name" value="GtrA_CellWall_Glycosyl"/>
</dbReference>
<dbReference type="Pfam" id="PF04138">
    <property type="entry name" value="GtrA_DPMS_TM"/>
    <property type="match status" value="1"/>
</dbReference>
<feature type="transmembrane region" description="Helical" evidence="6">
    <location>
        <begin position="36"/>
        <end position="54"/>
    </location>
</feature>
<dbReference type="GO" id="GO:0000271">
    <property type="term" value="P:polysaccharide biosynthetic process"/>
    <property type="evidence" value="ECO:0007669"/>
    <property type="project" value="InterPro"/>
</dbReference>
<keyword evidence="9" id="KW-1185">Reference proteome</keyword>
<sequence length="138" mass="15138">MTPHNRLLRYLIVGACSFLAAQSIFAALIYLARWPYLVAFTATFFAVNIASYIASRLTVFGSTTIALGEGMARWFGVAISTLAINNLLMFVLVDGMSCHPLVASIALSIINMPISYLLHRRLTFNVQASHTGNQSLPR</sequence>
<evidence type="ECO:0000313" key="9">
    <source>
        <dbReference type="Proteomes" id="UP000613266"/>
    </source>
</evidence>
<gene>
    <name evidence="8" type="ORF">I7X39_15930</name>
</gene>
<evidence type="ECO:0000256" key="6">
    <source>
        <dbReference type="SAM" id="Phobius"/>
    </source>
</evidence>
<proteinExistence type="inferred from homology"/>
<feature type="transmembrane region" description="Helical" evidence="6">
    <location>
        <begin position="74"/>
        <end position="93"/>
    </location>
</feature>
<evidence type="ECO:0000256" key="1">
    <source>
        <dbReference type="ARBA" id="ARBA00004141"/>
    </source>
</evidence>
<evidence type="ECO:0000259" key="7">
    <source>
        <dbReference type="Pfam" id="PF04138"/>
    </source>
</evidence>
<evidence type="ECO:0000256" key="3">
    <source>
        <dbReference type="ARBA" id="ARBA00022692"/>
    </source>
</evidence>
<dbReference type="InterPro" id="IPR007267">
    <property type="entry name" value="GtrA_DPMS_TM"/>
</dbReference>
<dbReference type="PANTHER" id="PTHR38459">
    <property type="entry name" value="PROPHAGE BACTOPRENOL-LINKED GLUCOSE TRANSLOCASE HOMOLOG"/>
    <property type="match status" value="1"/>
</dbReference>
<comment type="similarity">
    <text evidence="2">Belongs to the GtrA family.</text>
</comment>
<comment type="caution">
    <text evidence="8">The sequence shown here is derived from an EMBL/GenBank/DDBJ whole genome shotgun (WGS) entry which is preliminary data.</text>
</comment>
<reference evidence="8" key="1">
    <citation type="submission" date="2020-12" db="EMBL/GenBank/DDBJ databases">
        <title>The genome sequence of Inhella sp. 1Y17.</title>
        <authorList>
            <person name="Liu Y."/>
        </authorList>
    </citation>
    <scope>NUCLEOTIDE SEQUENCE</scope>
    <source>
        <strain evidence="8">1Y17</strain>
    </source>
</reference>
<evidence type="ECO:0000256" key="2">
    <source>
        <dbReference type="ARBA" id="ARBA00009399"/>
    </source>
</evidence>
<dbReference type="PANTHER" id="PTHR38459:SF1">
    <property type="entry name" value="PROPHAGE BACTOPRENOL-LINKED GLUCOSE TRANSLOCASE HOMOLOG"/>
    <property type="match status" value="1"/>
</dbReference>
<dbReference type="Proteomes" id="UP000613266">
    <property type="component" value="Unassembled WGS sequence"/>
</dbReference>
<dbReference type="EMBL" id="JAEDAK010000011">
    <property type="protein sequence ID" value="MBH9578381.1"/>
    <property type="molecule type" value="Genomic_DNA"/>
</dbReference>
<dbReference type="RefSeq" id="WP_198112149.1">
    <property type="nucleotide sequence ID" value="NZ_JAEDAK010000011.1"/>
</dbReference>
<keyword evidence="3 6" id="KW-0812">Transmembrane</keyword>
<name>A0A931J508_9BURK</name>
<protein>
    <submittedName>
        <fullName evidence="8">GtrA family protein</fullName>
    </submittedName>
</protein>
<keyword evidence="5 6" id="KW-0472">Membrane</keyword>
<dbReference type="GO" id="GO:0005886">
    <property type="term" value="C:plasma membrane"/>
    <property type="evidence" value="ECO:0007669"/>
    <property type="project" value="TreeGrafter"/>
</dbReference>
<evidence type="ECO:0000256" key="5">
    <source>
        <dbReference type="ARBA" id="ARBA00023136"/>
    </source>
</evidence>
<feature type="domain" description="GtrA/DPMS transmembrane" evidence="7">
    <location>
        <begin position="9"/>
        <end position="124"/>
    </location>
</feature>
<evidence type="ECO:0000256" key="4">
    <source>
        <dbReference type="ARBA" id="ARBA00022989"/>
    </source>
</evidence>
<feature type="transmembrane region" description="Helical" evidence="6">
    <location>
        <begin position="7"/>
        <end position="30"/>
    </location>
</feature>
<organism evidence="8 9">
    <name type="scientific">Inhella proteolytica</name>
    <dbReference type="NCBI Taxonomy" id="2795029"/>
    <lineage>
        <taxon>Bacteria</taxon>
        <taxon>Pseudomonadati</taxon>
        <taxon>Pseudomonadota</taxon>
        <taxon>Betaproteobacteria</taxon>
        <taxon>Burkholderiales</taxon>
        <taxon>Sphaerotilaceae</taxon>
        <taxon>Inhella</taxon>
    </lineage>
</organism>
<accession>A0A931J508</accession>
<comment type="subcellular location">
    <subcellularLocation>
        <location evidence="1">Membrane</location>
        <topology evidence="1">Multi-pass membrane protein</topology>
    </subcellularLocation>
</comment>